<proteinExistence type="predicted"/>
<keyword evidence="3" id="KW-1185">Reference proteome</keyword>
<dbReference type="InterPro" id="IPR000182">
    <property type="entry name" value="GNAT_dom"/>
</dbReference>
<name>D7BLI5_ARCHD</name>
<evidence type="ECO:0000313" key="3">
    <source>
        <dbReference type="Proteomes" id="UP000000376"/>
    </source>
</evidence>
<dbReference type="AlphaFoldDB" id="D7BLI5"/>
<organism evidence="2 3">
    <name type="scientific">Arcanobacterium haemolyticum (strain ATCC 9345 / DSM 20595 / CCM 5947 / CCUG 17215 / LMG 16163 / NBRC 15585 / NCTC 8452 / 11018)</name>
    <dbReference type="NCBI Taxonomy" id="644284"/>
    <lineage>
        <taxon>Bacteria</taxon>
        <taxon>Bacillati</taxon>
        <taxon>Actinomycetota</taxon>
        <taxon>Actinomycetes</taxon>
        <taxon>Actinomycetales</taxon>
        <taxon>Actinomycetaceae</taxon>
        <taxon>Arcanobacterium</taxon>
    </lineage>
</organism>
<evidence type="ECO:0000313" key="2">
    <source>
        <dbReference type="EMBL" id="ADH91784.1"/>
    </source>
</evidence>
<dbReference type="SUPFAM" id="SSF55729">
    <property type="entry name" value="Acyl-CoA N-acyltransferases (Nat)"/>
    <property type="match status" value="1"/>
</dbReference>
<sequence length="201" mass="22851">MAIFLHGKMLPVRDLSFETLSVIESATIRADMIDFWQRNTEAGAAIGAQAGDPLSHYEALLADHEKAMAEGKAWLCVMRDADSGDLLGFAWWALGVPEGQPEHIATIKRLQLHPERQGEGLGKALLDYLHSESVLNRLGDQVDFLHLQFRAGRGLGRLYAKYGYEMNLRWDMIRKNEAGEYDGWIEMIRRRDGQPMPEVRW</sequence>
<dbReference type="STRING" id="644284.Arch_0016"/>
<feature type="domain" description="N-acetyltransferase" evidence="1">
    <location>
        <begin position="81"/>
        <end position="165"/>
    </location>
</feature>
<dbReference type="eggNOG" id="COG0454">
    <property type="taxonomic scope" value="Bacteria"/>
</dbReference>
<dbReference type="GO" id="GO:0016747">
    <property type="term" value="F:acyltransferase activity, transferring groups other than amino-acyl groups"/>
    <property type="evidence" value="ECO:0007669"/>
    <property type="project" value="InterPro"/>
</dbReference>
<gene>
    <name evidence="2" type="ordered locus">Arch_0016</name>
</gene>
<dbReference type="HOGENOM" id="CLU_1358130_0_0_11"/>
<dbReference type="Gene3D" id="3.40.630.30">
    <property type="match status" value="1"/>
</dbReference>
<reference evidence="2 3" key="1">
    <citation type="journal article" date="2010" name="Stand. Genomic Sci.">
        <title>Complete genome sequence of Arcanobacterium haemolyticum type strain (11018).</title>
        <authorList>
            <person name="Yasawong M."/>
            <person name="Teshima H."/>
            <person name="Lapidus A."/>
            <person name="Nolan M."/>
            <person name="Lucas S."/>
            <person name="Glavina Del Rio T."/>
            <person name="Tice H."/>
            <person name="Cheng J."/>
            <person name="Bruce D."/>
            <person name="Detter C."/>
            <person name="Tapia R."/>
            <person name="Han C."/>
            <person name="Goodwin L."/>
            <person name="Pitluck S."/>
            <person name="Liolios K."/>
            <person name="Ivanova N."/>
            <person name="Mavromatis K."/>
            <person name="Mikhailova N."/>
            <person name="Pati A."/>
            <person name="Chen A."/>
            <person name="Palaniappan K."/>
            <person name="Land M."/>
            <person name="Hauser L."/>
            <person name="Chang Y."/>
            <person name="Jeffries C."/>
            <person name="Rohde M."/>
            <person name="Sikorski J."/>
            <person name="Pukall R."/>
            <person name="Goker M."/>
            <person name="Woyke T."/>
            <person name="Bristow J."/>
            <person name="Eisen J."/>
            <person name="Markowitz V."/>
            <person name="Hugenholtz P."/>
            <person name="Kyrpides N."/>
            <person name="Klenk H."/>
        </authorList>
    </citation>
    <scope>NUCLEOTIDE SEQUENCE [LARGE SCALE GENOMIC DNA]</scope>
    <source>
        <strain evidence="3">ATCC 9345 / DSM 20595 / CCUG 17215 / LMG 16163 / NBRC 15585 / NCTC 8452 / 11018</strain>
    </source>
</reference>
<accession>D7BLI5</accession>
<dbReference type="Proteomes" id="UP000000376">
    <property type="component" value="Chromosome"/>
</dbReference>
<dbReference type="KEGG" id="ahe:Arch_0016"/>
<evidence type="ECO:0000259" key="1">
    <source>
        <dbReference type="Pfam" id="PF13508"/>
    </source>
</evidence>
<protein>
    <recommendedName>
        <fullName evidence="1">N-acetyltransferase domain-containing protein</fullName>
    </recommendedName>
</protein>
<dbReference type="OrthoDB" id="529907at2"/>
<dbReference type="Pfam" id="PF13508">
    <property type="entry name" value="Acetyltransf_7"/>
    <property type="match status" value="1"/>
</dbReference>
<dbReference type="RefSeq" id="WP_013169282.1">
    <property type="nucleotide sequence ID" value="NC_014218.1"/>
</dbReference>
<dbReference type="InterPro" id="IPR016181">
    <property type="entry name" value="Acyl_CoA_acyltransferase"/>
</dbReference>
<dbReference type="EMBL" id="CP002045">
    <property type="protein sequence ID" value="ADH91784.1"/>
    <property type="molecule type" value="Genomic_DNA"/>
</dbReference>
<dbReference type="CDD" id="cd04301">
    <property type="entry name" value="NAT_SF"/>
    <property type="match status" value="1"/>
</dbReference>